<organism evidence="1 2">
    <name type="scientific">Paramuricea clavata</name>
    <name type="common">Red gorgonian</name>
    <name type="synonym">Violescent sea-whip</name>
    <dbReference type="NCBI Taxonomy" id="317549"/>
    <lineage>
        <taxon>Eukaryota</taxon>
        <taxon>Metazoa</taxon>
        <taxon>Cnidaria</taxon>
        <taxon>Anthozoa</taxon>
        <taxon>Octocorallia</taxon>
        <taxon>Malacalcyonacea</taxon>
        <taxon>Plexauridae</taxon>
        <taxon>Paramuricea</taxon>
    </lineage>
</organism>
<dbReference type="Proteomes" id="UP001152795">
    <property type="component" value="Unassembled WGS sequence"/>
</dbReference>
<reference evidence="1" key="1">
    <citation type="submission" date="2020-04" db="EMBL/GenBank/DDBJ databases">
        <authorList>
            <person name="Alioto T."/>
            <person name="Alioto T."/>
            <person name="Gomez Garrido J."/>
        </authorList>
    </citation>
    <scope>NUCLEOTIDE SEQUENCE</scope>
    <source>
        <strain evidence="1">A484AB</strain>
    </source>
</reference>
<protein>
    <submittedName>
        <fullName evidence="1">Uncharacterized protein</fullName>
    </submittedName>
</protein>
<evidence type="ECO:0000313" key="1">
    <source>
        <dbReference type="EMBL" id="CAB3982955.1"/>
    </source>
</evidence>
<dbReference type="EMBL" id="CACRXK020000559">
    <property type="protein sequence ID" value="CAB3982955.1"/>
    <property type="molecule type" value="Genomic_DNA"/>
</dbReference>
<proteinExistence type="predicted"/>
<gene>
    <name evidence="1" type="ORF">PACLA_8A029783</name>
</gene>
<name>A0A6S7FTM9_PARCT</name>
<keyword evidence="2" id="KW-1185">Reference proteome</keyword>
<accession>A0A6S7FTM9</accession>
<dbReference type="PANTHER" id="PTHR47018">
    <property type="entry name" value="CXC DOMAIN-CONTAINING PROTEIN-RELATED"/>
    <property type="match status" value="1"/>
</dbReference>
<dbReference type="PANTHER" id="PTHR47018:SF3">
    <property type="entry name" value="MYCBP-ASSOCIATED PROTEIN"/>
    <property type="match status" value="1"/>
</dbReference>
<dbReference type="AlphaFoldDB" id="A0A6S7FTM9"/>
<sequence>MDLYKRVLKLEYLDFQYKDKWVVCPGAFHMAVCALRCLGKTIEGSGIDEAWVEAEVYSSVTMDQIINGNHYRRALEAQEVTLQVLFDLWIEAFFSERPAVQTSLEACIKQVSKACVLKQGVHEAHFSLIATLESINIDKQLNLTPDMRHIPCFNGRGCTCTKSLFCFNSNTLHTKEIEETNLFKLMTKEIIPKPIEESILSMEACGSSVMKKFFEERISGETNLWEKMTKSKFLSWNSSGKEIKLQAKSEVITLRTTTGLMSRPYVLCS</sequence>
<evidence type="ECO:0000313" key="2">
    <source>
        <dbReference type="Proteomes" id="UP001152795"/>
    </source>
</evidence>
<dbReference type="OrthoDB" id="5984884at2759"/>
<comment type="caution">
    <text evidence="1">The sequence shown here is derived from an EMBL/GenBank/DDBJ whole genome shotgun (WGS) entry which is preliminary data.</text>
</comment>